<organism evidence="5 6">
    <name type="scientific">Petrotoga halophila DSM 16923</name>
    <dbReference type="NCBI Taxonomy" id="1122953"/>
    <lineage>
        <taxon>Bacteria</taxon>
        <taxon>Thermotogati</taxon>
        <taxon>Thermotogota</taxon>
        <taxon>Thermotogae</taxon>
        <taxon>Petrotogales</taxon>
        <taxon>Petrotogaceae</taxon>
        <taxon>Petrotoga</taxon>
    </lineage>
</organism>
<name>A0A2S5E9C4_9BACT</name>
<dbReference type="Pfam" id="PF00535">
    <property type="entry name" value="Glycos_transf_2"/>
    <property type="match status" value="2"/>
</dbReference>
<accession>A0A2S5E9C4</accession>
<evidence type="ECO:0000256" key="1">
    <source>
        <dbReference type="ARBA" id="ARBA00006739"/>
    </source>
</evidence>
<protein>
    <submittedName>
        <fullName evidence="5">Family 2 glycosyl transferase</fullName>
    </submittedName>
</protein>
<dbReference type="Proteomes" id="UP000236950">
    <property type="component" value="Unassembled WGS sequence"/>
</dbReference>
<dbReference type="Gene3D" id="3.90.550.10">
    <property type="entry name" value="Spore Coat Polysaccharide Biosynthesis Protein SpsA, Chain A"/>
    <property type="match status" value="1"/>
</dbReference>
<dbReference type="SUPFAM" id="SSF53448">
    <property type="entry name" value="Nucleotide-diphospho-sugar transferases"/>
    <property type="match status" value="1"/>
</dbReference>
<dbReference type="RefSeq" id="WP_211292719.1">
    <property type="nucleotide sequence ID" value="NZ_JALY01000298.1"/>
</dbReference>
<reference evidence="5 6" key="1">
    <citation type="submission" date="2014-01" db="EMBL/GenBank/DDBJ databases">
        <title>Comparative genomics of Petrotoga.</title>
        <authorList>
            <person name="Chow K."/>
            <person name="Charchuk R."/>
            <person name="Nesbo C.L."/>
        </authorList>
    </citation>
    <scope>NUCLEOTIDE SEQUENCE [LARGE SCALE GENOMIC DNA]</scope>
    <source>
        <strain evidence="5 6">DSM 16923</strain>
    </source>
</reference>
<gene>
    <name evidence="5" type="ORF">AA81_13000</name>
</gene>
<keyword evidence="2" id="KW-0328">Glycosyltransferase</keyword>
<dbReference type="AlphaFoldDB" id="A0A2S5E9C4"/>
<dbReference type="GO" id="GO:0016757">
    <property type="term" value="F:glycosyltransferase activity"/>
    <property type="evidence" value="ECO:0007669"/>
    <property type="project" value="UniProtKB-KW"/>
</dbReference>
<dbReference type="CDD" id="cd04185">
    <property type="entry name" value="GT_2_like_b"/>
    <property type="match status" value="1"/>
</dbReference>
<dbReference type="PANTHER" id="PTHR43179">
    <property type="entry name" value="RHAMNOSYLTRANSFERASE WBBL"/>
    <property type="match status" value="1"/>
</dbReference>
<evidence type="ECO:0000259" key="4">
    <source>
        <dbReference type="Pfam" id="PF00535"/>
    </source>
</evidence>
<evidence type="ECO:0000313" key="6">
    <source>
        <dbReference type="Proteomes" id="UP000236950"/>
    </source>
</evidence>
<evidence type="ECO:0000256" key="2">
    <source>
        <dbReference type="ARBA" id="ARBA00022676"/>
    </source>
</evidence>
<dbReference type="PANTHER" id="PTHR43179:SF12">
    <property type="entry name" value="GALACTOFURANOSYLTRANSFERASE GLFT2"/>
    <property type="match status" value="1"/>
</dbReference>
<dbReference type="InterPro" id="IPR001173">
    <property type="entry name" value="Glyco_trans_2-like"/>
</dbReference>
<feature type="domain" description="Glycosyltransferase 2-like" evidence="4">
    <location>
        <begin position="9"/>
        <end position="54"/>
    </location>
</feature>
<evidence type="ECO:0000256" key="3">
    <source>
        <dbReference type="ARBA" id="ARBA00022679"/>
    </source>
</evidence>
<dbReference type="EMBL" id="JALY01000298">
    <property type="protein sequence ID" value="POZ89637.1"/>
    <property type="molecule type" value="Genomic_DNA"/>
</dbReference>
<proteinExistence type="inferred from homology"/>
<keyword evidence="6" id="KW-1185">Reference proteome</keyword>
<comment type="caution">
    <text evidence="5">The sequence shown here is derived from an EMBL/GenBank/DDBJ whole genome shotgun (WGS) entry which is preliminary data.</text>
</comment>
<keyword evidence="3 5" id="KW-0808">Transferase</keyword>
<comment type="similarity">
    <text evidence="1">Belongs to the glycosyltransferase 2 family.</text>
</comment>
<evidence type="ECO:0000313" key="5">
    <source>
        <dbReference type="EMBL" id="POZ89637.1"/>
    </source>
</evidence>
<feature type="domain" description="Glycosyltransferase 2-like" evidence="4">
    <location>
        <begin position="80"/>
        <end position="208"/>
    </location>
</feature>
<dbReference type="InterPro" id="IPR029044">
    <property type="entry name" value="Nucleotide-diphossugar_trans"/>
</dbReference>
<sequence>MEIKETVCAVVVTYNRKELLIECLDALLKQTRPIDAMYIIDNFSNDGTSELLKEKGYITELPPENIRVPWEKEFEVKNLLNGSSVKVYYMRMNENIGGAGGFHEGVKRGYERGYDWLWLMDDDAEPDTESLYLLSKHFEDQSIVGLAGTVLRPDNSIAINHRGKVDYTNMFPLIEKPLDEIEYTKSSCDIHVASFVGLLIRSTAVKKIGYPNKEYFIHNDDFEYCLRLSKVGKIKLIPSSKILHKEASKQTIKERVPLSKLWLSYYGRRNQISLVRKYSTNKLKLYFQILISLSRSIVGIILYDDHKIKRIKFVISSVLDGFTDTFDNDKPKRILGLK</sequence>